<name>A0ABD0QRC0_CIRMR</name>
<evidence type="ECO:0000313" key="3">
    <source>
        <dbReference type="Proteomes" id="UP001529510"/>
    </source>
</evidence>
<gene>
    <name evidence="2" type="ORF">M9458_015867</name>
</gene>
<feature type="non-terminal residue" evidence="2">
    <location>
        <position position="75"/>
    </location>
</feature>
<dbReference type="EMBL" id="JAMKFB020000007">
    <property type="protein sequence ID" value="KAL0188768.1"/>
    <property type="molecule type" value="Genomic_DNA"/>
</dbReference>
<dbReference type="AlphaFoldDB" id="A0ABD0QRC0"/>
<proteinExistence type="predicted"/>
<accession>A0ABD0QRC0</accession>
<evidence type="ECO:0000259" key="1">
    <source>
        <dbReference type="Pfam" id="PF17919"/>
    </source>
</evidence>
<dbReference type="InterPro" id="IPR043502">
    <property type="entry name" value="DNA/RNA_pol_sf"/>
</dbReference>
<reference evidence="2 3" key="1">
    <citation type="submission" date="2024-05" db="EMBL/GenBank/DDBJ databases">
        <title>Genome sequencing and assembly of Indian major carp, Cirrhinus mrigala (Hamilton, 1822).</title>
        <authorList>
            <person name="Mohindra V."/>
            <person name="Chowdhury L.M."/>
            <person name="Lal K."/>
            <person name="Jena J.K."/>
        </authorList>
    </citation>
    <scope>NUCLEOTIDE SEQUENCE [LARGE SCALE GENOMIC DNA]</scope>
    <source>
        <strain evidence="2">CM1030</strain>
        <tissue evidence="2">Blood</tissue>
    </source>
</reference>
<keyword evidence="3" id="KW-1185">Reference proteome</keyword>
<dbReference type="Proteomes" id="UP001529510">
    <property type="component" value="Unassembled WGS sequence"/>
</dbReference>
<dbReference type="SUPFAM" id="SSF56672">
    <property type="entry name" value="DNA/RNA polymerases"/>
    <property type="match status" value="1"/>
</dbReference>
<dbReference type="Pfam" id="PF17919">
    <property type="entry name" value="RT_RNaseH_2"/>
    <property type="match status" value="1"/>
</dbReference>
<sequence>AVAAPLSVLTKGKTSKFLWSSEAEEAFKELKQVDASDVGVGAILSQQGVDNKLHLCTFLSHRLTPAESGQTSISR</sequence>
<organism evidence="2 3">
    <name type="scientific">Cirrhinus mrigala</name>
    <name type="common">Mrigala</name>
    <dbReference type="NCBI Taxonomy" id="683832"/>
    <lineage>
        <taxon>Eukaryota</taxon>
        <taxon>Metazoa</taxon>
        <taxon>Chordata</taxon>
        <taxon>Craniata</taxon>
        <taxon>Vertebrata</taxon>
        <taxon>Euteleostomi</taxon>
        <taxon>Actinopterygii</taxon>
        <taxon>Neopterygii</taxon>
        <taxon>Teleostei</taxon>
        <taxon>Ostariophysi</taxon>
        <taxon>Cypriniformes</taxon>
        <taxon>Cyprinidae</taxon>
        <taxon>Labeoninae</taxon>
        <taxon>Labeonini</taxon>
        <taxon>Cirrhinus</taxon>
    </lineage>
</organism>
<evidence type="ECO:0000313" key="2">
    <source>
        <dbReference type="EMBL" id="KAL0188768.1"/>
    </source>
</evidence>
<feature type="non-terminal residue" evidence="2">
    <location>
        <position position="1"/>
    </location>
</feature>
<dbReference type="InterPro" id="IPR041577">
    <property type="entry name" value="RT_RNaseH_2"/>
</dbReference>
<protein>
    <recommendedName>
        <fullName evidence="1">Reverse transcriptase/retrotransposon-derived protein RNase H-like domain-containing protein</fullName>
    </recommendedName>
</protein>
<comment type="caution">
    <text evidence="2">The sequence shown here is derived from an EMBL/GenBank/DDBJ whole genome shotgun (WGS) entry which is preliminary data.</text>
</comment>
<feature type="domain" description="Reverse transcriptase/retrotransposon-derived protein RNase H-like" evidence="1">
    <location>
        <begin position="32"/>
        <end position="72"/>
    </location>
</feature>